<reference evidence="2" key="1">
    <citation type="journal article" date="2016" name="Front. Microbiol.">
        <title>Genome Sequence of the Piezophilic, Mesophilic Sulfate-Reducing Bacterium Desulfovibrio indicus J2T.</title>
        <authorList>
            <person name="Cao J."/>
            <person name="Maignien L."/>
            <person name="Shao Z."/>
            <person name="Alain K."/>
            <person name="Jebbar M."/>
        </authorList>
    </citation>
    <scope>NUCLEOTIDE SEQUENCE</scope>
    <source>
        <strain evidence="2">DSM 16372</strain>
    </source>
</reference>
<reference evidence="2" key="2">
    <citation type="submission" date="2021-08" db="EMBL/GenBank/DDBJ databases">
        <authorList>
            <person name="Tani A."/>
            <person name="Ola A."/>
            <person name="Ogura Y."/>
            <person name="Katsura K."/>
            <person name="Hayashi T."/>
        </authorList>
    </citation>
    <scope>NUCLEOTIDE SEQUENCE</scope>
    <source>
        <strain evidence="2">DSM 16372</strain>
    </source>
</reference>
<sequence>MALRARSITTPAALLCVLQAGAAMGLEYPATCRGPTATITSIEGLDTSRARALAQYTLPDAITHCHYQLGRAAGKPGPSRSKIEPCVREFMRDAERSGPVTAEANCKAGTIGIPDLKPANTRKVPLENSCAEGGEQAVRLFEVLCPGYEGTTRVTP</sequence>
<comment type="caution">
    <text evidence="2">The sequence shown here is derived from an EMBL/GenBank/DDBJ whole genome shotgun (WGS) entry which is preliminary data.</text>
</comment>
<evidence type="ECO:0008006" key="4">
    <source>
        <dbReference type="Google" id="ProtNLM"/>
    </source>
</evidence>
<dbReference type="AlphaFoldDB" id="A0AAV4ZLQ9"/>
<feature type="chain" id="PRO_5043876203" description="Secreted protein" evidence="1">
    <location>
        <begin position="23"/>
        <end position="156"/>
    </location>
</feature>
<evidence type="ECO:0000313" key="2">
    <source>
        <dbReference type="EMBL" id="GJD89449.1"/>
    </source>
</evidence>
<feature type="signal peptide" evidence="1">
    <location>
        <begin position="1"/>
        <end position="22"/>
    </location>
</feature>
<protein>
    <recommendedName>
        <fullName evidence="4">Secreted protein</fullName>
    </recommendedName>
</protein>
<evidence type="ECO:0000313" key="3">
    <source>
        <dbReference type="Proteomes" id="UP001055247"/>
    </source>
</evidence>
<accession>A0AAV4ZLQ9</accession>
<proteinExistence type="predicted"/>
<gene>
    <name evidence="2" type="ORF">BHAOGJBA_2976</name>
</gene>
<dbReference type="RefSeq" id="WP_238230272.1">
    <property type="nucleotide sequence ID" value="NZ_BPQO01000011.1"/>
</dbReference>
<evidence type="ECO:0000256" key="1">
    <source>
        <dbReference type="SAM" id="SignalP"/>
    </source>
</evidence>
<organism evidence="2 3">
    <name type="scientific">Methylobacterium hispanicum</name>
    <dbReference type="NCBI Taxonomy" id="270350"/>
    <lineage>
        <taxon>Bacteria</taxon>
        <taxon>Pseudomonadati</taxon>
        <taxon>Pseudomonadota</taxon>
        <taxon>Alphaproteobacteria</taxon>
        <taxon>Hyphomicrobiales</taxon>
        <taxon>Methylobacteriaceae</taxon>
        <taxon>Methylobacterium</taxon>
    </lineage>
</organism>
<keyword evidence="3" id="KW-1185">Reference proteome</keyword>
<name>A0AAV4ZLQ9_9HYPH</name>
<dbReference type="EMBL" id="BPQO01000011">
    <property type="protein sequence ID" value="GJD89449.1"/>
    <property type="molecule type" value="Genomic_DNA"/>
</dbReference>
<keyword evidence="1" id="KW-0732">Signal</keyword>
<dbReference type="Proteomes" id="UP001055247">
    <property type="component" value="Unassembled WGS sequence"/>
</dbReference>